<name>A0A0S4QLM7_9ACTN</name>
<dbReference type="AlphaFoldDB" id="A0A0S4QLM7"/>
<proteinExistence type="predicted"/>
<reference evidence="3" key="1">
    <citation type="submission" date="2015-11" db="EMBL/GenBank/DDBJ databases">
        <authorList>
            <person name="Varghese N."/>
        </authorList>
    </citation>
    <scope>NUCLEOTIDE SEQUENCE [LARGE SCALE GENOMIC DNA]</scope>
    <source>
        <strain evidence="3">DSM 45899</strain>
    </source>
</reference>
<dbReference type="Proteomes" id="UP000198802">
    <property type="component" value="Unassembled WGS sequence"/>
</dbReference>
<evidence type="ECO:0000313" key="3">
    <source>
        <dbReference type="Proteomes" id="UP000198802"/>
    </source>
</evidence>
<evidence type="ECO:0000313" key="2">
    <source>
        <dbReference type="EMBL" id="CUU56480.1"/>
    </source>
</evidence>
<feature type="compositionally biased region" description="Polar residues" evidence="1">
    <location>
        <begin position="1"/>
        <end position="12"/>
    </location>
</feature>
<protein>
    <submittedName>
        <fullName evidence="2">Uncharacterized protein</fullName>
    </submittedName>
</protein>
<feature type="region of interest" description="Disordered" evidence="1">
    <location>
        <begin position="1"/>
        <end position="44"/>
    </location>
</feature>
<evidence type="ECO:0000256" key="1">
    <source>
        <dbReference type="SAM" id="MobiDB-lite"/>
    </source>
</evidence>
<gene>
    <name evidence="2" type="ORF">Ga0074812_1087</name>
</gene>
<keyword evidence="3" id="KW-1185">Reference proteome</keyword>
<dbReference type="EMBL" id="FAOZ01000008">
    <property type="protein sequence ID" value="CUU56480.1"/>
    <property type="molecule type" value="Genomic_DNA"/>
</dbReference>
<accession>A0A0S4QLM7</accession>
<sequence>MSGYSAGQTRTDSVAIAGGHGGVTSVRPEGHQAGSDGNPTARAK</sequence>
<organism evidence="2 3">
    <name type="scientific">Parafrankia irregularis</name>
    <dbReference type="NCBI Taxonomy" id="795642"/>
    <lineage>
        <taxon>Bacteria</taxon>
        <taxon>Bacillati</taxon>
        <taxon>Actinomycetota</taxon>
        <taxon>Actinomycetes</taxon>
        <taxon>Frankiales</taxon>
        <taxon>Frankiaceae</taxon>
        <taxon>Parafrankia</taxon>
    </lineage>
</organism>